<keyword evidence="1" id="KW-0472">Membrane</keyword>
<evidence type="ECO:0000313" key="2">
    <source>
        <dbReference type="EMBL" id="ANY20402.1"/>
    </source>
</evidence>
<dbReference type="KEGG" id="ado:A6F68_01892"/>
<keyword evidence="1" id="KW-0812">Transmembrane</keyword>
<dbReference type="RefSeq" id="WP_067679033.1">
    <property type="nucleotide sequence ID" value="NZ_CP016591.1"/>
</dbReference>
<feature type="transmembrane region" description="Helical" evidence="1">
    <location>
        <begin position="29"/>
        <end position="47"/>
    </location>
</feature>
<evidence type="ECO:0000256" key="1">
    <source>
        <dbReference type="SAM" id="Phobius"/>
    </source>
</evidence>
<sequence length="118" mass="12427">MSGPFDGEMVREKSVAGATLLLYDWFKHMTTLSLVTLGGVLGILQAAEMNVRSGLLGAMISAIAVAGILGFDGQNRLLIAEIAGKPLPSYLTWHRRIAMAAYGTGTGAFLSLIVESVS</sequence>
<accession>A0A1B2AE14</accession>
<feature type="transmembrane region" description="Helical" evidence="1">
    <location>
        <begin position="54"/>
        <end position="73"/>
    </location>
</feature>
<evidence type="ECO:0000313" key="3">
    <source>
        <dbReference type="Proteomes" id="UP000092932"/>
    </source>
</evidence>
<name>A0A1B2AE14_9SPHN</name>
<dbReference type="EMBL" id="CP016591">
    <property type="protein sequence ID" value="ANY20402.1"/>
    <property type="molecule type" value="Genomic_DNA"/>
</dbReference>
<protein>
    <submittedName>
        <fullName evidence="2">Uncharacterized protein</fullName>
    </submittedName>
</protein>
<feature type="transmembrane region" description="Helical" evidence="1">
    <location>
        <begin position="93"/>
        <end position="114"/>
    </location>
</feature>
<keyword evidence="3" id="KW-1185">Reference proteome</keyword>
<dbReference type="Proteomes" id="UP000092932">
    <property type="component" value="Chromosome"/>
</dbReference>
<organism evidence="2 3">
    <name type="scientific">Tsuneonella dongtanensis</name>
    <dbReference type="NCBI Taxonomy" id="692370"/>
    <lineage>
        <taxon>Bacteria</taxon>
        <taxon>Pseudomonadati</taxon>
        <taxon>Pseudomonadota</taxon>
        <taxon>Alphaproteobacteria</taxon>
        <taxon>Sphingomonadales</taxon>
        <taxon>Erythrobacteraceae</taxon>
        <taxon>Tsuneonella</taxon>
    </lineage>
</organism>
<dbReference type="AlphaFoldDB" id="A0A1B2AE14"/>
<proteinExistence type="predicted"/>
<dbReference type="STRING" id="692370.A6F68_01892"/>
<gene>
    <name evidence="2" type="ORF">A6F68_01892</name>
</gene>
<reference evidence="2 3" key="1">
    <citation type="submission" date="2016-07" db="EMBL/GenBank/DDBJ databases">
        <title>Complete genome sequence of Altererythrobacter dongtanensis KCTC 22672, a type strain with esterase isolated from tidal flat.</title>
        <authorList>
            <person name="Cheng H."/>
            <person name="Wu Y.-H."/>
            <person name="Zhou P."/>
            <person name="Huo Y.-Y."/>
            <person name="Wang C.-S."/>
            <person name="Xu X.-W."/>
        </authorList>
    </citation>
    <scope>NUCLEOTIDE SEQUENCE [LARGE SCALE GENOMIC DNA]</scope>
    <source>
        <strain evidence="2 3">KCTC 22672</strain>
    </source>
</reference>
<keyword evidence="1" id="KW-1133">Transmembrane helix</keyword>